<proteinExistence type="predicted"/>
<keyword evidence="7" id="KW-1185">Reference proteome</keyword>
<feature type="compositionally biased region" description="Low complexity" evidence="4">
    <location>
        <begin position="138"/>
        <end position="148"/>
    </location>
</feature>
<keyword evidence="3" id="KW-0862">Zinc</keyword>
<feature type="compositionally biased region" description="Pro residues" evidence="4">
    <location>
        <begin position="110"/>
        <end position="122"/>
    </location>
</feature>
<dbReference type="GO" id="GO:0003677">
    <property type="term" value="F:DNA binding"/>
    <property type="evidence" value="ECO:0007669"/>
    <property type="project" value="InterPro"/>
</dbReference>
<accession>A0A9W7G3L4</accession>
<dbReference type="Proteomes" id="UP001165065">
    <property type="component" value="Unassembled WGS sequence"/>
</dbReference>
<evidence type="ECO:0000256" key="3">
    <source>
        <dbReference type="ARBA" id="ARBA00022833"/>
    </source>
</evidence>
<name>A0A9W7G3L4_9STRA</name>
<evidence type="ECO:0000256" key="1">
    <source>
        <dbReference type="ARBA" id="ARBA00022723"/>
    </source>
</evidence>
<dbReference type="SMART" id="SM00259">
    <property type="entry name" value="ZnF_A20"/>
    <property type="match status" value="1"/>
</dbReference>
<evidence type="ECO:0000259" key="5">
    <source>
        <dbReference type="PROSITE" id="PS51036"/>
    </source>
</evidence>
<dbReference type="PROSITE" id="PS51036">
    <property type="entry name" value="ZF_A20"/>
    <property type="match status" value="1"/>
</dbReference>
<comment type="caution">
    <text evidence="6">The sequence shown here is derived from an EMBL/GenBank/DDBJ whole genome shotgun (WGS) entry which is preliminary data.</text>
</comment>
<feature type="region of interest" description="Disordered" evidence="4">
    <location>
        <begin position="39"/>
        <end position="83"/>
    </location>
</feature>
<dbReference type="AlphaFoldDB" id="A0A9W7G3L4"/>
<evidence type="ECO:0000256" key="2">
    <source>
        <dbReference type="ARBA" id="ARBA00022771"/>
    </source>
</evidence>
<evidence type="ECO:0000313" key="7">
    <source>
        <dbReference type="Proteomes" id="UP001165065"/>
    </source>
</evidence>
<feature type="domain" description="A20-type" evidence="5">
    <location>
        <begin position="6"/>
        <end position="40"/>
    </location>
</feature>
<dbReference type="EMBL" id="BRYA01000041">
    <property type="protein sequence ID" value="GMI34373.1"/>
    <property type="molecule type" value="Genomic_DNA"/>
</dbReference>
<feature type="compositionally biased region" description="Pro residues" evidence="4">
    <location>
        <begin position="128"/>
        <end position="137"/>
    </location>
</feature>
<keyword evidence="2" id="KW-0863">Zinc-finger</keyword>
<reference evidence="7" key="1">
    <citation type="journal article" date="2023" name="Commun. Biol.">
        <title>Genome analysis of Parmales, the sister group of diatoms, reveals the evolutionary specialization of diatoms from phago-mixotrophs to photoautotrophs.</title>
        <authorList>
            <person name="Ban H."/>
            <person name="Sato S."/>
            <person name="Yoshikawa S."/>
            <person name="Yamada K."/>
            <person name="Nakamura Y."/>
            <person name="Ichinomiya M."/>
            <person name="Sato N."/>
            <person name="Blanc-Mathieu R."/>
            <person name="Endo H."/>
            <person name="Kuwata A."/>
            <person name="Ogata H."/>
        </authorList>
    </citation>
    <scope>NUCLEOTIDE SEQUENCE [LARGE SCALE GENOMIC DNA]</scope>
</reference>
<sequence length="214" mass="21585">MSSHNVNEPKLCVMGCGFFGSNATGDCCSKCWSERSRSETAAVTSPVNTSAQGLSTSALSSTIMPPGTTSSTTPATPPSFDSGMAVPMEVEEAMPMEVEEAASAVVSTPTPAPAPEPAPATPATPATPVAPPAPPAPAAAAAAATPEAGVTTESTTPVPDSSEKKPKKKKKKLGYKAMMASMTKGTDNVVKGSAEKEKIKNVTGGGVFSKIDKI</sequence>
<evidence type="ECO:0000256" key="4">
    <source>
        <dbReference type="SAM" id="MobiDB-lite"/>
    </source>
</evidence>
<gene>
    <name evidence="6" type="ORF">TrCOL_g6287</name>
</gene>
<dbReference type="InterPro" id="IPR002653">
    <property type="entry name" value="Znf_A20"/>
</dbReference>
<keyword evidence="1" id="KW-0479">Metal-binding</keyword>
<protein>
    <recommendedName>
        <fullName evidence="5">A20-type domain-containing protein</fullName>
    </recommendedName>
</protein>
<organism evidence="6 7">
    <name type="scientific">Triparma columacea</name>
    <dbReference type="NCBI Taxonomy" id="722753"/>
    <lineage>
        <taxon>Eukaryota</taxon>
        <taxon>Sar</taxon>
        <taxon>Stramenopiles</taxon>
        <taxon>Ochrophyta</taxon>
        <taxon>Bolidophyceae</taxon>
        <taxon>Parmales</taxon>
        <taxon>Triparmaceae</taxon>
        <taxon>Triparma</taxon>
    </lineage>
</organism>
<feature type="compositionally biased region" description="Polar residues" evidence="4">
    <location>
        <begin position="39"/>
        <end position="59"/>
    </location>
</feature>
<feature type="compositionally biased region" description="Low complexity" evidence="4">
    <location>
        <begin position="60"/>
        <end position="74"/>
    </location>
</feature>
<dbReference type="SUPFAM" id="SSF57716">
    <property type="entry name" value="Glucocorticoid receptor-like (DNA-binding domain)"/>
    <property type="match status" value="1"/>
</dbReference>
<dbReference type="OrthoDB" id="428577at2759"/>
<dbReference type="GO" id="GO:0008270">
    <property type="term" value="F:zinc ion binding"/>
    <property type="evidence" value="ECO:0007669"/>
    <property type="project" value="UniProtKB-KW"/>
</dbReference>
<dbReference type="Gene3D" id="1.20.5.4770">
    <property type="match status" value="1"/>
</dbReference>
<evidence type="ECO:0000313" key="6">
    <source>
        <dbReference type="EMBL" id="GMI34373.1"/>
    </source>
</evidence>
<dbReference type="Pfam" id="PF01754">
    <property type="entry name" value="zf-A20"/>
    <property type="match status" value="1"/>
</dbReference>
<feature type="compositionally biased region" description="Basic residues" evidence="4">
    <location>
        <begin position="165"/>
        <end position="174"/>
    </location>
</feature>
<feature type="region of interest" description="Disordered" evidence="4">
    <location>
        <begin position="99"/>
        <end position="174"/>
    </location>
</feature>